<proteinExistence type="predicted"/>
<organism evidence="1 2">
    <name type="scientific">Pseudopithomyces chartarum</name>
    <dbReference type="NCBI Taxonomy" id="1892770"/>
    <lineage>
        <taxon>Eukaryota</taxon>
        <taxon>Fungi</taxon>
        <taxon>Dikarya</taxon>
        <taxon>Ascomycota</taxon>
        <taxon>Pezizomycotina</taxon>
        <taxon>Dothideomycetes</taxon>
        <taxon>Pleosporomycetidae</taxon>
        <taxon>Pleosporales</taxon>
        <taxon>Massarineae</taxon>
        <taxon>Didymosphaeriaceae</taxon>
        <taxon>Pseudopithomyces</taxon>
    </lineage>
</organism>
<gene>
    <name evidence="1" type="ORF">GRF29_44g903019</name>
</gene>
<dbReference type="AlphaFoldDB" id="A0AAN6LY31"/>
<reference evidence="1 2" key="1">
    <citation type="submission" date="2021-02" db="EMBL/GenBank/DDBJ databases">
        <title>Genome assembly of Pseudopithomyces chartarum.</title>
        <authorList>
            <person name="Jauregui R."/>
            <person name="Singh J."/>
            <person name="Voisey C."/>
        </authorList>
    </citation>
    <scope>NUCLEOTIDE SEQUENCE [LARGE SCALE GENOMIC DNA]</scope>
    <source>
        <strain evidence="1 2">AGR01</strain>
    </source>
</reference>
<dbReference type="EMBL" id="WVTA01000005">
    <property type="protein sequence ID" value="KAK3209888.1"/>
    <property type="molecule type" value="Genomic_DNA"/>
</dbReference>
<comment type="caution">
    <text evidence="1">The sequence shown here is derived from an EMBL/GenBank/DDBJ whole genome shotgun (WGS) entry which is preliminary data.</text>
</comment>
<sequence>GRHQPSNNRTISIIERIGSRSTTLGIMCAVRRDTRVPEAVYQVPQRELLQPRLSKSTLQDAQERVRCAGSG</sequence>
<name>A0AAN6LY31_9PLEO</name>
<protein>
    <submittedName>
        <fullName evidence="1">Uncharacterized protein</fullName>
    </submittedName>
</protein>
<evidence type="ECO:0000313" key="2">
    <source>
        <dbReference type="Proteomes" id="UP001280581"/>
    </source>
</evidence>
<evidence type="ECO:0000313" key="1">
    <source>
        <dbReference type="EMBL" id="KAK3209888.1"/>
    </source>
</evidence>
<accession>A0AAN6LY31</accession>
<dbReference type="Proteomes" id="UP001280581">
    <property type="component" value="Unassembled WGS sequence"/>
</dbReference>
<feature type="non-terminal residue" evidence="1">
    <location>
        <position position="1"/>
    </location>
</feature>
<keyword evidence="2" id="KW-1185">Reference proteome</keyword>
<feature type="non-terminal residue" evidence="1">
    <location>
        <position position="71"/>
    </location>
</feature>